<keyword evidence="2" id="KW-1185">Reference proteome</keyword>
<sequence>MSTLHPAPGARQFFRHFVGYLGDAGYTPAQMLNYVWRPHKPTDLNVLGAQRDQDFSRLALTEQDIQEAQEACFAGDRFVDRSFYSNNKTIIVLVPGFTHETLKNLSLHEEVERKDSPHEVLMLSPGAKGEPSQETLYAQGAGFKLVYARYPRSNADSSHIVPALFDLLHNSVTLRRWVEEEGYQLFFMGYSYGCPLSLELLAGMNARHFPDEFILKNTRGMLALCGAIGGSYLADDVMRPESKLVYIPKLVQRCRKHPWLSKLVGMPTRQFQDDMEGGVRSLTRAVRQEKIAEYAKNLPAHLHYFSVSAVLPLSDYKRRWWQFNLDDYTMWLQAKVSDPISIYNDGQVVMTDNLIPHPPHIPAERIVHLGAVRAHHWAVSYKTFNLGKNDFPRRAFYKALMQTIYDTLNQ</sequence>
<evidence type="ECO:0000313" key="2">
    <source>
        <dbReference type="Proteomes" id="UP001204142"/>
    </source>
</evidence>
<dbReference type="RefSeq" id="WP_256763950.1">
    <property type="nucleotide sequence ID" value="NZ_JANIGO010000002.1"/>
</dbReference>
<gene>
    <name evidence="1" type="ORF">NQT62_07005</name>
</gene>
<comment type="caution">
    <text evidence="1">The sequence shown here is derived from an EMBL/GenBank/DDBJ whole genome shotgun (WGS) entry which is preliminary data.</text>
</comment>
<dbReference type="Gene3D" id="3.40.50.1820">
    <property type="entry name" value="alpha/beta hydrolase"/>
    <property type="match status" value="1"/>
</dbReference>
<dbReference type="EMBL" id="JANIGO010000002">
    <property type="protein sequence ID" value="MCQ8896185.1"/>
    <property type="molecule type" value="Genomic_DNA"/>
</dbReference>
<reference evidence="1 2" key="1">
    <citation type="submission" date="2022-07" db="EMBL/GenBank/DDBJ databases">
        <authorList>
            <person name="Xamxidin M."/>
            <person name="Wu M."/>
        </authorList>
    </citation>
    <scope>NUCLEOTIDE SEQUENCE [LARGE SCALE GENOMIC DNA]</scope>
    <source>
        <strain evidence="1 2">NBRC 111650</strain>
    </source>
</reference>
<proteinExistence type="predicted"/>
<name>A0ABT1WF89_9BURK</name>
<protein>
    <recommendedName>
        <fullName evidence="3">Alpha/beta hydrolase</fullName>
    </recommendedName>
</protein>
<dbReference type="InterPro" id="IPR029058">
    <property type="entry name" value="AB_hydrolase_fold"/>
</dbReference>
<organism evidence="1 2">
    <name type="scientific">Limnobacter humi</name>
    <dbReference type="NCBI Taxonomy" id="1778671"/>
    <lineage>
        <taxon>Bacteria</taxon>
        <taxon>Pseudomonadati</taxon>
        <taxon>Pseudomonadota</taxon>
        <taxon>Betaproteobacteria</taxon>
        <taxon>Burkholderiales</taxon>
        <taxon>Burkholderiaceae</taxon>
        <taxon>Limnobacter</taxon>
    </lineage>
</organism>
<dbReference type="Proteomes" id="UP001204142">
    <property type="component" value="Unassembled WGS sequence"/>
</dbReference>
<accession>A0ABT1WF89</accession>
<evidence type="ECO:0008006" key="3">
    <source>
        <dbReference type="Google" id="ProtNLM"/>
    </source>
</evidence>
<evidence type="ECO:0000313" key="1">
    <source>
        <dbReference type="EMBL" id="MCQ8896185.1"/>
    </source>
</evidence>